<dbReference type="RefSeq" id="WP_114020042.1">
    <property type="nucleotide sequence ID" value="NZ_QOIN01000025.1"/>
</dbReference>
<dbReference type="InterPro" id="IPR016039">
    <property type="entry name" value="Thiolase-like"/>
</dbReference>
<dbReference type="InterPro" id="IPR014031">
    <property type="entry name" value="Ketoacyl_synth_C"/>
</dbReference>
<evidence type="ECO:0000259" key="6">
    <source>
        <dbReference type="PROSITE" id="PS52004"/>
    </source>
</evidence>
<dbReference type="SUPFAM" id="SSF53901">
    <property type="entry name" value="Thiolase-like"/>
    <property type="match status" value="1"/>
</dbReference>
<dbReference type="Gene3D" id="3.30.70.3290">
    <property type="match status" value="2"/>
</dbReference>
<dbReference type="Pfam" id="PF00109">
    <property type="entry name" value="ketoacyl-synt"/>
    <property type="match status" value="1"/>
</dbReference>
<dbReference type="PROSITE" id="PS52004">
    <property type="entry name" value="KS3_2"/>
    <property type="match status" value="1"/>
</dbReference>
<dbReference type="GO" id="GO:0033068">
    <property type="term" value="P:macrolide biosynthetic process"/>
    <property type="evidence" value="ECO:0007669"/>
    <property type="project" value="UniProtKB-ARBA"/>
</dbReference>
<comment type="caution">
    <text evidence="7">The sequence shown here is derived from an EMBL/GenBank/DDBJ whole genome shotgun (WGS) entry which is preliminary data.</text>
</comment>
<dbReference type="SMART" id="SM00825">
    <property type="entry name" value="PKS_KS"/>
    <property type="match status" value="1"/>
</dbReference>
<dbReference type="Gene3D" id="3.40.47.10">
    <property type="match status" value="1"/>
</dbReference>
<dbReference type="AlphaFoldDB" id="A0A367FDQ2"/>
<reference evidence="7 8" key="1">
    <citation type="submission" date="2018-06" db="EMBL/GenBank/DDBJ databases">
        <title>Streptomyces reniochalinae sp. nov. and Streptomyces diacarnus sp. nov. from marine sponges.</title>
        <authorList>
            <person name="Li L."/>
        </authorList>
    </citation>
    <scope>NUCLEOTIDE SEQUENCE [LARGE SCALE GENOMIC DNA]</scope>
    <source>
        <strain evidence="7 8">LHW51701</strain>
    </source>
</reference>
<dbReference type="FunFam" id="3.40.47.10:FF:000019">
    <property type="entry name" value="Polyketide synthase type I"/>
    <property type="match status" value="1"/>
</dbReference>
<dbReference type="GO" id="GO:0031177">
    <property type="term" value="F:phosphopantetheine binding"/>
    <property type="evidence" value="ECO:0007669"/>
    <property type="project" value="UniProtKB-ARBA"/>
</dbReference>
<dbReference type="InterPro" id="IPR020841">
    <property type="entry name" value="PKS_Beta-ketoAc_synthase_dom"/>
</dbReference>
<keyword evidence="8" id="KW-1185">Reference proteome</keyword>
<dbReference type="GO" id="GO:0004315">
    <property type="term" value="F:3-oxoacyl-[acyl-carrier-protein] synthase activity"/>
    <property type="evidence" value="ECO:0007669"/>
    <property type="project" value="InterPro"/>
</dbReference>
<dbReference type="Proteomes" id="UP000252914">
    <property type="component" value="Unassembled WGS sequence"/>
</dbReference>
<dbReference type="CDD" id="cd00833">
    <property type="entry name" value="PKS"/>
    <property type="match status" value="1"/>
</dbReference>
<keyword evidence="2" id="KW-0511">Multifunctional enzyme</keyword>
<evidence type="ECO:0000313" key="8">
    <source>
        <dbReference type="Proteomes" id="UP000252914"/>
    </source>
</evidence>
<protein>
    <recommendedName>
        <fullName evidence="6">Ketosynthase family 3 (KS3) domain-containing protein</fullName>
    </recommendedName>
</protein>
<dbReference type="GO" id="GO:0006633">
    <property type="term" value="P:fatty acid biosynthetic process"/>
    <property type="evidence" value="ECO:0007669"/>
    <property type="project" value="InterPro"/>
</dbReference>
<evidence type="ECO:0000256" key="2">
    <source>
        <dbReference type="ARBA" id="ARBA00023268"/>
    </source>
</evidence>
<keyword evidence="3" id="KW-0012">Acyltransferase</keyword>
<dbReference type="PANTHER" id="PTHR43775">
    <property type="entry name" value="FATTY ACID SYNTHASE"/>
    <property type="match status" value="1"/>
</dbReference>
<feature type="coiled-coil region" evidence="5">
    <location>
        <begin position="11"/>
        <end position="38"/>
    </location>
</feature>
<name>A0A367FDQ2_9ACTN</name>
<dbReference type="Pfam" id="PF22621">
    <property type="entry name" value="CurL-like_PKS_C"/>
    <property type="match status" value="1"/>
</dbReference>
<feature type="domain" description="Ketosynthase family 3 (KS3)" evidence="6">
    <location>
        <begin position="41"/>
        <end position="469"/>
    </location>
</feature>
<evidence type="ECO:0000256" key="1">
    <source>
        <dbReference type="ARBA" id="ARBA00022679"/>
    </source>
</evidence>
<organism evidence="7 8">
    <name type="scientific">Streptomyces diacarni</name>
    <dbReference type="NCBI Taxonomy" id="2800381"/>
    <lineage>
        <taxon>Bacteria</taxon>
        <taxon>Bacillati</taxon>
        <taxon>Actinomycetota</taxon>
        <taxon>Actinomycetes</taxon>
        <taxon>Kitasatosporales</taxon>
        <taxon>Streptomycetaceae</taxon>
        <taxon>Streptomyces</taxon>
    </lineage>
</organism>
<dbReference type="PROSITE" id="PS00606">
    <property type="entry name" value="KS3_1"/>
    <property type="match status" value="1"/>
</dbReference>
<accession>A0A367FDQ2</accession>
<gene>
    <name evidence="7" type="ORF">DTL70_01795</name>
</gene>
<dbReference type="InterPro" id="IPR018201">
    <property type="entry name" value="Ketoacyl_synth_AS"/>
</dbReference>
<sequence length="782" mass="80924">MSGESKLREYLRKATAALEEERRKVGELGARLAEAERSSRNDPVAVIGMGCRWPGGIDTPDELWRALAEERDCLSPFPADRGWDAAGLYDPEPGVTGRCSVQEGGFLAGAASFDAEFFGYTPEEAAGTDPQQRLLLETAWEAVESAGIDPSTLAGSPTGVFVGLTPQGYAGTAGGRERPEEGTDHLAVGTLPSAASGRIAYVLGLHGQAFTVDTACSSSLSALHLARRALLSGECTLAFAAGATVMAVPDVFLEHSRFSALARDGRTKPFSARADGGNWAEGAGVLLLERLSDAERHGHPVLALVRGSAVDQNGSSNGLAVPNGPGQRRVMARALADAGLSGADVDYVEAHGTGTPLGDAMEAEALLAVYGRERRPEAPLLFGSVKSNLGHTQSAAGMAGVMKAVLALGHGRVPATLNCLPPLETVERAGGVLKPVPAGRPWPSTGRPERAAVTALGAGGTNGHVVLERPAHPPWERPAPARNVRPLPWLLSAKDPAALRGQARKLLAHLEAHSAQWPTADIAYSLAVTRTAFAHRAAVCGADRGQYLAGLRALAGGEASPWVRSGHAGTGRTALVCAVPSAAALPWHDSLPWEWTAFRDAVADLDEVLIPYAGGRSLAELLGPAGAPVAAEDAELAGFVVIVAHAWLWQACGVRPTTVLGEGPAGCWAAALLRGERTLEAALAGLADGAEPPAAPSLAGSGRATIALPAVPEAQSARSSPSAGPPSFACRLGDAFVSGVRLDREAAFGGPDVRRVPLPTYAFAGAHHWWLPASSPAPAEQR</sequence>
<evidence type="ECO:0000256" key="5">
    <source>
        <dbReference type="SAM" id="Coils"/>
    </source>
</evidence>
<evidence type="ECO:0000256" key="4">
    <source>
        <dbReference type="RuleBase" id="RU003694"/>
    </source>
</evidence>
<comment type="similarity">
    <text evidence="4">Belongs to the thiolase-like superfamily. Beta-ketoacyl-ACP synthases family.</text>
</comment>
<dbReference type="EMBL" id="QOIN01000025">
    <property type="protein sequence ID" value="RCG28411.1"/>
    <property type="molecule type" value="Genomic_DNA"/>
</dbReference>
<evidence type="ECO:0000313" key="7">
    <source>
        <dbReference type="EMBL" id="RCG28411.1"/>
    </source>
</evidence>
<dbReference type="GO" id="GO:0004312">
    <property type="term" value="F:fatty acid synthase activity"/>
    <property type="evidence" value="ECO:0007669"/>
    <property type="project" value="TreeGrafter"/>
</dbReference>
<dbReference type="PANTHER" id="PTHR43775:SF51">
    <property type="entry name" value="INACTIVE PHENOLPHTHIOCEROL SYNTHESIS POLYKETIDE SYNTHASE TYPE I PKS1-RELATED"/>
    <property type="match status" value="1"/>
</dbReference>
<dbReference type="InterPro" id="IPR014030">
    <property type="entry name" value="Ketoacyl_synth_N"/>
</dbReference>
<dbReference type="InterPro" id="IPR050091">
    <property type="entry name" value="PKS_NRPS_Biosynth_Enz"/>
</dbReference>
<proteinExistence type="inferred from homology"/>
<evidence type="ECO:0000256" key="3">
    <source>
        <dbReference type="ARBA" id="ARBA00023315"/>
    </source>
</evidence>
<dbReference type="Pfam" id="PF02801">
    <property type="entry name" value="Ketoacyl-synt_C"/>
    <property type="match status" value="1"/>
</dbReference>
<keyword evidence="5" id="KW-0175">Coiled coil</keyword>
<keyword evidence="1 4" id="KW-0808">Transferase</keyword>